<evidence type="ECO:0000313" key="3">
    <source>
        <dbReference type="Proteomes" id="UP000051568"/>
    </source>
</evidence>
<reference evidence="2 3" key="1">
    <citation type="journal article" date="2015" name="Genome Announc.">
        <title>Expanding the biotechnology potential of lactobacilli through comparative genomics of 213 strains and associated genera.</title>
        <authorList>
            <person name="Sun Z."/>
            <person name="Harris H.M."/>
            <person name="McCann A."/>
            <person name="Guo C."/>
            <person name="Argimon S."/>
            <person name="Zhang W."/>
            <person name="Yang X."/>
            <person name="Jeffery I.B."/>
            <person name="Cooney J.C."/>
            <person name="Kagawa T.F."/>
            <person name="Liu W."/>
            <person name="Song Y."/>
            <person name="Salvetti E."/>
            <person name="Wrobel A."/>
            <person name="Rasinkangas P."/>
            <person name="Parkhill J."/>
            <person name="Rea M.C."/>
            <person name="O'Sullivan O."/>
            <person name="Ritari J."/>
            <person name="Douillard F.P."/>
            <person name="Paul Ross R."/>
            <person name="Yang R."/>
            <person name="Briner A.E."/>
            <person name="Felis G.E."/>
            <person name="de Vos W.M."/>
            <person name="Barrangou R."/>
            <person name="Klaenhammer T.R."/>
            <person name="Caufield P.W."/>
            <person name="Cui Y."/>
            <person name="Zhang H."/>
            <person name="O'Toole P.W."/>
        </authorList>
    </citation>
    <scope>NUCLEOTIDE SEQUENCE [LARGE SCALE GENOMIC DNA]</scope>
    <source>
        <strain evidence="2 3">DSM 17757</strain>
    </source>
</reference>
<dbReference type="STRING" id="319652.IV80_GL001077"/>
<dbReference type="GO" id="GO:0016787">
    <property type="term" value="F:hydrolase activity"/>
    <property type="evidence" value="ECO:0007669"/>
    <property type="project" value="UniProtKB-KW"/>
</dbReference>
<dbReference type="PATRIC" id="fig|319652.3.peg.1086"/>
<dbReference type="PANTHER" id="PTHR43194">
    <property type="entry name" value="HYDROLASE ALPHA/BETA FOLD FAMILY"/>
    <property type="match status" value="1"/>
</dbReference>
<dbReference type="InterPro" id="IPR000073">
    <property type="entry name" value="AB_hydrolase_1"/>
</dbReference>
<name>A0A0R2IPQ6_9LACO</name>
<dbReference type="AlphaFoldDB" id="A0A0R2IPQ6"/>
<dbReference type="InterPro" id="IPR029058">
    <property type="entry name" value="AB_hydrolase_fold"/>
</dbReference>
<keyword evidence="2" id="KW-0378">Hydrolase</keyword>
<dbReference type="Gene3D" id="3.40.50.1820">
    <property type="entry name" value="alpha/beta hydrolase"/>
    <property type="match status" value="1"/>
</dbReference>
<organism evidence="2 3">
    <name type="scientific">Pediococcus cellicola</name>
    <dbReference type="NCBI Taxonomy" id="319652"/>
    <lineage>
        <taxon>Bacteria</taxon>
        <taxon>Bacillati</taxon>
        <taxon>Bacillota</taxon>
        <taxon>Bacilli</taxon>
        <taxon>Lactobacillales</taxon>
        <taxon>Lactobacillaceae</taxon>
        <taxon>Pediococcus</taxon>
    </lineage>
</organism>
<dbReference type="Proteomes" id="UP000051568">
    <property type="component" value="Unassembled WGS sequence"/>
</dbReference>
<dbReference type="EMBL" id="JQBR01000003">
    <property type="protein sequence ID" value="KRN66987.1"/>
    <property type="molecule type" value="Genomic_DNA"/>
</dbReference>
<evidence type="ECO:0000313" key="2">
    <source>
        <dbReference type="EMBL" id="KRN66987.1"/>
    </source>
</evidence>
<gene>
    <name evidence="2" type="ORF">IV80_GL001077</name>
</gene>
<protein>
    <submittedName>
        <fullName evidence="2">Alpha beta superfamily hydrolase</fullName>
    </submittedName>
</protein>
<evidence type="ECO:0000259" key="1">
    <source>
        <dbReference type="Pfam" id="PF00561"/>
    </source>
</evidence>
<dbReference type="InterPro" id="IPR050228">
    <property type="entry name" value="Carboxylesterase_BioH"/>
</dbReference>
<accession>A0A0R2IPQ6</accession>
<proteinExistence type="predicted"/>
<dbReference type="Pfam" id="PF00561">
    <property type="entry name" value="Abhydrolase_1"/>
    <property type="match status" value="1"/>
</dbReference>
<dbReference type="SUPFAM" id="SSF53474">
    <property type="entry name" value="alpha/beta-Hydrolases"/>
    <property type="match status" value="1"/>
</dbReference>
<dbReference type="PANTHER" id="PTHR43194:SF2">
    <property type="entry name" value="PEROXISOMAL MEMBRANE PROTEIN LPX1"/>
    <property type="match status" value="1"/>
</dbReference>
<comment type="caution">
    <text evidence="2">The sequence shown here is derived from an EMBL/GenBank/DDBJ whole genome shotgun (WGS) entry which is preliminary data.</text>
</comment>
<sequence length="270" mass="31006">MKGTFMKFKTSDGISLDYTDQGTGYPVVFVTGFGGYKEIWTLQVRYLLEMGYRVVTYDHRNQGASQRVKKNDSFTRLILDLRELIQYLQLEKPILVGHSMGASICYGYIAKFRQVAGIIGVDQTPKMLNTATWPFGFMNATATNYKQVASREPRIKETLHGLNRDVLDRLLVQKNRHPFERSRNIELLEKHFTKDWVSTLNVSEIPVLLIAAIQSPYYDAKFVDAIAQVNKNVYGAKLNNCGHVIMAELPKEFNQLLRHFVLKNRHRQVG</sequence>
<feature type="domain" description="AB hydrolase-1" evidence="1">
    <location>
        <begin position="25"/>
        <end position="246"/>
    </location>
</feature>
<keyword evidence="3" id="KW-1185">Reference proteome</keyword>